<dbReference type="AlphaFoldDB" id="A0A1J4K641"/>
<sequence length="125" mass="14729">MKPLFPILPKKATRLTLAPTLKQKPKVQKETEEIQFWRPNLIYLKTCRRLSRVKKQEKNGTLRRNHQLNGIKDAQISSHLEFNPTSKQTLRIYHKLFLMMKQENTGILKKGHQSKTTRKLRKAGN</sequence>
<dbReference type="VEuPathDB" id="TrichDB:TRFO_24967"/>
<name>A0A1J4K641_9EUKA</name>
<comment type="caution">
    <text evidence="1">The sequence shown here is derived from an EMBL/GenBank/DDBJ whole genome shotgun (WGS) entry which is preliminary data.</text>
</comment>
<dbReference type="GeneID" id="94838752"/>
<gene>
    <name evidence="1" type="ORF">TRFO_24967</name>
</gene>
<evidence type="ECO:0000313" key="1">
    <source>
        <dbReference type="EMBL" id="OHT06921.1"/>
    </source>
</evidence>
<keyword evidence="2" id="KW-1185">Reference proteome</keyword>
<organism evidence="1 2">
    <name type="scientific">Tritrichomonas foetus</name>
    <dbReference type="NCBI Taxonomy" id="1144522"/>
    <lineage>
        <taxon>Eukaryota</taxon>
        <taxon>Metamonada</taxon>
        <taxon>Parabasalia</taxon>
        <taxon>Tritrichomonadida</taxon>
        <taxon>Tritrichomonadidae</taxon>
        <taxon>Tritrichomonas</taxon>
    </lineage>
</organism>
<evidence type="ECO:0000313" key="2">
    <source>
        <dbReference type="Proteomes" id="UP000179807"/>
    </source>
</evidence>
<dbReference type="RefSeq" id="XP_068360057.1">
    <property type="nucleotide sequence ID" value="XM_068504048.1"/>
</dbReference>
<accession>A0A1J4K641</accession>
<dbReference type="Proteomes" id="UP000179807">
    <property type="component" value="Unassembled WGS sequence"/>
</dbReference>
<dbReference type="EMBL" id="MLAK01000711">
    <property type="protein sequence ID" value="OHT06921.1"/>
    <property type="molecule type" value="Genomic_DNA"/>
</dbReference>
<proteinExistence type="predicted"/>
<protein>
    <submittedName>
        <fullName evidence="1">Uncharacterized protein</fullName>
    </submittedName>
</protein>
<reference evidence="1" key="1">
    <citation type="submission" date="2016-10" db="EMBL/GenBank/DDBJ databases">
        <authorList>
            <person name="Benchimol M."/>
            <person name="Almeida L.G."/>
            <person name="Vasconcelos A.T."/>
            <person name="Perreira-Neves A."/>
            <person name="Rosa I.A."/>
            <person name="Tasca T."/>
            <person name="Bogo M.R."/>
            <person name="de Souza W."/>
        </authorList>
    </citation>
    <scope>NUCLEOTIDE SEQUENCE [LARGE SCALE GENOMIC DNA]</scope>
    <source>
        <strain evidence="1">K</strain>
    </source>
</reference>